<comment type="caution">
    <text evidence="1">The sequence shown here is derived from an EMBL/GenBank/DDBJ whole genome shotgun (WGS) entry which is preliminary data.</text>
</comment>
<sequence length="84" mass="9363">SSFVVSADWDITSHYVRGNSTVGHIYHWCATSGELVDHACVRDAEWASCNCRVSYEAGCLAHSVEAKMLSTCRHHFHEPIKLEG</sequence>
<name>A0AAN8F8H9_TRICO</name>
<evidence type="ECO:0000313" key="2">
    <source>
        <dbReference type="Proteomes" id="UP001331761"/>
    </source>
</evidence>
<reference evidence="1 2" key="1">
    <citation type="submission" date="2019-10" db="EMBL/GenBank/DDBJ databases">
        <title>Assembly and Annotation for the nematode Trichostrongylus colubriformis.</title>
        <authorList>
            <person name="Martin J."/>
        </authorList>
    </citation>
    <scope>NUCLEOTIDE SEQUENCE [LARGE SCALE GENOMIC DNA]</scope>
    <source>
        <strain evidence="1">G859</strain>
        <tissue evidence="1">Whole worm</tissue>
    </source>
</reference>
<proteinExistence type="predicted"/>
<protein>
    <submittedName>
        <fullName evidence="1">Uncharacterized protein</fullName>
    </submittedName>
</protein>
<dbReference type="EMBL" id="WIXE01026028">
    <property type="protein sequence ID" value="KAK5964255.1"/>
    <property type="molecule type" value="Genomic_DNA"/>
</dbReference>
<dbReference type="Proteomes" id="UP001331761">
    <property type="component" value="Unassembled WGS sequence"/>
</dbReference>
<organism evidence="1 2">
    <name type="scientific">Trichostrongylus colubriformis</name>
    <name type="common">Black scour worm</name>
    <dbReference type="NCBI Taxonomy" id="6319"/>
    <lineage>
        <taxon>Eukaryota</taxon>
        <taxon>Metazoa</taxon>
        <taxon>Ecdysozoa</taxon>
        <taxon>Nematoda</taxon>
        <taxon>Chromadorea</taxon>
        <taxon>Rhabditida</taxon>
        <taxon>Rhabditina</taxon>
        <taxon>Rhabditomorpha</taxon>
        <taxon>Strongyloidea</taxon>
        <taxon>Trichostrongylidae</taxon>
        <taxon>Trichostrongylus</taxon>
    </lineage>
</organism>
<gene>
    <name evidence="1" type="ORF">GCK32_020033</name>
</gene>
<feature type="non-terminal residue" evidence="1">
    <location>
        <position position="1"/>
    </location>
</feature>
<accession>A0AAN8F8H9</accession>
<dbReference type="AlphaFoldDB" id="A0AAN8F8H9"/>
<keyword evidence="2" id="KW-1185">Reference proteome</keyword>
<evidence type="ECO:0000313" key="1">
    <source>
        <dbReference type="EMBL" id="KAK5964255.1"/>
    </source>
</evidence>